<protein>
    <recommendedName>
        <fullName evidence="6">SUN domain-containing protein</fullName>
    </recommendedName>
</protein>
<dbReference type="AlphaFoldDB" id="A0AAU9K8V4"/>
<dbReference type="Proteomes" id="UP001162131">
    <property type="component" value="Unassembled WGS sequence"/>
</dbReference>
<organism evidence="7 8">
    <name type="scientific">Blepharisma stoltei</name>
    <dbReference type="NCBI Taxonomy" id="1481888"/>
    <lineage>
        <taxon>Eukaryota</taxon>
        <taxon>Sar</taxon>
        <taxon>Alveolata</taxon>
        <taxon>Ciliophora</taxon>
        <taxon>Postciliodesmatophora</taxon>
        <taxon>Heterotrichea</taxon>
        <taxon>Heterotrichida</taxon>
        <taxon>Blepharismidae</taxon>
        <taxon>Blepharisma</taxon>
    </lineage>
</organism>
<keyword evidence="4 5" id="KW-0472">Membrane</keyword>
<keyword evidence="8" id="KW-1185">Reference proteome</keyword>
<evidence type="ECO:0000256" key="5">
    <source>
        <dbReference type="SAM" id="Phobius"/>
    </source>
</evidence>
<evidence type="ECO:0000256" key="1">
    <source>
        <dbReference type="ARBA" id="ARBA00004370"/>
    </source>
</evidence>
<keyword evidence="3 5" id="KW-1133">Transmembrane helix</keyword>
<name>A0AAU9K8V4_9CILI</name>
<dbReference type="GO" id="GO:0016020">
    <property type="term" value="C:membrane"/>
    <property type="evidence" value="ECO:0007669"/>
    <property type="project" value="UniProtKB-SubCell"/>
</dbReference>
<dbReference type="GO" id="GO:0043495">
    <property type="term" value="F:protein-membrane adaptor activity"/>
    <property type="evidence" value="ECO:0007669"/>
    <property type="project" value="TreeGrafter"/>
</dbReference>
<keyword evidence="2 5" id="KW-0812">Transmembrane</keyword>
<dbReference type="PROSITE" id="PS51469">
    <property type="entry name" value="SUN"/>
    <property type="match status" value="1"/>
</dbReference>
<dbReference type="InterPro" id="IPR045119">
    <property type="entry name" value="SUN1-5"/>
</dbReference>
<dbReference type="EMBL" id="CAJZBQ010000064">
    <property type="protein sequence ID" value="CAG9336160.1"/>
    <property type="molecule type" value="Genomic_DNA"/>
</dbReference>
<gene>
    <name evidence="7" type="ORF">BSTOLATCC_MIC66045</name>
</gene>
<comment type="caution">
    <text evidence="7">The sequence shown here is derived from an EMBL/GenBank/DDBJ whole genome shotgun (WGS) entry which is preliminary data.</text>
</comment>
<feature type="transmembrane region" description="Helical" evidence="5">
    <location>
        <begin position="59"/>
        <end position="80"/>
    </location>
</feature>
<dbReference type="PANTHER" id="PTHR12911">
    <property type="entry name" value="SAD1/UNC-84-LIKE PROTEIN-RELATED"/>
    <property type="match status" value="1"/>
</dbReference>
<dbReference type="InterPro" id="IPR012919">
    <property type="entry name" value="SUN_dom"/>
</dbReference>
<dbReference type="GO" id="GO:0005635">
    <property type="term" value="C:nuclear envelope"/>
    <property type="evidence" value="ECO:0007669"/>
    <property type="project" value="UniProtKB-ARBA"/>
</dbReference>
<dbReference type="Gene3D" id="2.60.120.260">
    <property type="entry name" value="Galactose-binding domain-like"/>
    <property type="match status" value="1"/>
</dbReference>
<dbReference type="Pfam" id="PF07738">
    <property type="entry name" value="Sad1_UNC"/>
    <property type="match status" value="1"/>
</dbReference>
<comment type="subcellular location">
    <subcellularLocation>
        <location evidence="1">Membrane</location>
    </subcellularLocation>
</comment>
<feature type="domain" description="SUN" evidence="6">
    <location>
        <begin position="96"/>
        <end position="265"/>
    </location>
</feature>
<evidence type="ECO:0000259" key="6">
    <source>
        <dbReference type="PROSITE" id="PS51469"/>
    </source>
</evidence>
<reference evidence="7" key="1">
    <citation type="submission" date="2021-09" db="EMBL/GenBank/DDBJ databases">
        <authorList>
            <consortium name="AG Swart"/>
            <person name="Singh M."/>
            <person name="Singh A."/>
            <person name="Seah K."/>
            <person name="Emmerich C."/>
        </authorList>
    </citation>
    <scope>NUCLEOTIDE SEQUENCE</scope>
    <source>
        <strain evidence="7">ATCC30299</strain>
    </source>
</reference>
<accession>A0AAU9K8V4</accession>
<proteinExistence type="predicted"/>
<evidence type="ECO:0000256" key="4">
    <source>
        <dbReference type="ARBA" id="ARBA00023136"/>
    </source>
</evidence>
<dbReference type="PANTHER" id="PTHR12911:SF8">
    <property type="entry name" value="KLAROID PROTEIN-RELATED"/>
    <property type="match status" value="1"/>
</dbReference>
<evidence type="ECO:0000256" key="3">
    <source>
        <dbReference type="ARBA" id="ARBA00022989"/>
    </source>
</evidence>
<sequence length="269" mass="31016">MENRRRQPKQRVVNPQFKGGIKNAEPEVFEGYNMYPDLQNVWSRSAFQNPRVNGKCLKLGLLVFGITLSICLTYQNIWLLQDYTERARPIEIRTKEIVMEESLSTRDFINYAADFNKAEIILKETTPAYQKPLFKFMKQKNAPEFALSDINSPGHCWAFQGDIGHITVQLNQDIYPRHFTIVHASLADYNTAPKHFCIYSVLPKSIEELGCYELDLSSELNAFKQTFPCLSNCDTPTRKYRLEIKSNYGADLTCLYQLQIHGDPNSLTL</sequence>
<evidence type="ECO:0000313" key="7">
    <source>
        <dbReference type="EMBL" id="CAG9336160.1"/>
    </source>
</evidence>
<evidence type="ECO:0000256" key="2">
    <source>
        <dbReference type="ARBA" id="ARBA00022692"/>
    </source>
</evidence>
<evidence type="ECO:0000313" key="8">
    <source>
        <dbReference type="Proteomes" id="UP001162131"/>
    </source>
</evidence>